<keyword evidence="1" id="KW-1133">Transmembrane helix</keyword>
<dbReference type="AlphaFoldDB" id="B0MX90"/>
<feature type="transmembrane region" description="Helical" evidence="1">
    <location>
        <begin position="286"/>
        <end position="305"/>
    </location>
</feature>
<keyword evidence="4" id="KW-1185">Reference proteome</keyword>
<organism evidence="3 4">
    <name type="scientific">Alistipes putredinis DSM 17216</name>
    <dbReference type="NCBI Taxonomy" id="445970"/>
    <lineage>
        <taxon>Bacteria</taxon>
        <taxon>Pseudomonadati</taxon>
        <taxon>Bacteroidota</taxon>
        <taxon>Bacteroidia</taxon>
        <taxon>Bacteroidales</taxon>
        <taxon>Rikenellaceae</taxon>
        <taxon>Alistipes</taxon>
    </lineage>
</organism>
<evidence type="ECO:0000259" key="2">
    <source>
        <dbReference type="Pfam" id="PF01757"/>
    </source>
</evidence>
<comment type="caution">
    <text evidence="3">The sequence shown here is derived from an EMBL/GenBank/DDBJ whole genome shotgun (WGS) entry which is preliminary data.</text>
</comment>
<proteinExistence type="predicted"/>
<keyword evidence="1" id="KW-0812">Transmembrane</keyword>
<protein>
    <recommendedName>
        <fullName evidence="2">Acyltransferase 3 domain-containing protein</fullName>
    </recommendedName>
</protein>
<feature type="transmembrane region" description="Helical" evidence="1">
    <location>
        <begin position="150"/>
        <end position="167"/>
    </location>
</feature>
<name>B0MX90_9BACT</name>
<evidence type="ECO:0000256" key="1">
    <source>
        <dbReference type="SAM" id="Phobius"/>
    </source>
</evidence>
<gene>
    <name evidence="3" type="ORF">ALIPUT_01714</name>
</gene>
<feature type="transmembrane region" description="Helical" evidence="1">
    <location>
        <begin position="215"/>
        <end position="233"/>
    </location>
</feature>
<accession>B0MX90</accession>
<dbReference type="EMBL" id="ABFK02000020">
    <property type="protein sequence ID" value="EDS02195.1"/>
    <property type="molecule type" value="Genomic_DNA"/>
</dbReference>
<evidence type="ECO:0000313" key="4">
    <source>
        <dbReference type="Proteomes" id="UP000005819"/>
    </source>
</evidence>
<reference evidence="3" key="2">
    <citation type="submission" date="2013-09" db="EMBL/GenBank/DDBJ databases">
        <title>Draft genome sequence of Alistipes putredinis (DSM 17216).</title>
        <authorList>
            <person name="Sudarsanam P."/>
            <person name="Ley R."/>
            <person name="Guruge J."/>
            <person name="Turnbaugh P.J."/>
            <person name="Mahowald M."/>
            <person name="Liep D."/>
            <person name="Gordon J."/>
        </authorList>
    </citation>
    <scope>NUCLEOTIDE SEQUENCE</scope>
    <source>
        <strain evidence="3">DSM 17216</strain>
    </source>
</reference>
<sequence length="331" mass="38170">MLSIVAVHYVWHGGSAASGSNIAAAYFLGNFAQIGVACFVLIGAWFLIDKEFSITRIFNLSKQITFYSLSIALLLFIIGMASYTDIIKNAMPIIFKRYWFLTPYVFLLFLHPFLNYVLNACSKKQIRFLCISLFIAVSVIPTIFIVTDPFGFNIFRFILLYLIAYAIKKECIRIEFKNNLLNFITSITVAFGMYSLSLLALRWNYTDFASLYPKQMSSVPVMISSVYLFLGIKHLTFKSNFINKLSAHTLAVYLISEHTCLFKWFWTDILRTDKLWNAGIFEYLGYSSLIILSVFVSCILIDYIIKNTIYKILPNTPKFLINIEHYFKIKT</sequence>
<feature type="transmembrane region" description="Helical" evidence="1">
    <location>
        <begin position="98"/>
        <end position="118"/>
    </location>
</feature>
<dbReference type="Proteomes" id="UP000005819">
    <property type="component" value="Unassembled WGS sequence"/>
</dbReference>
<feature type="domain" description="Acyltransferase 3" evidence="2">
    <location>
        <begin position="1"/>
        <end position="300"/>
    </location>
</feature>
<dbReference type="InterPro" id="IPR002656">
    <property type="entry name" value="Acyl_transf_3_dom"/>
</dbReference>
<evidence type="ECO:0000313" key="3">
    <source>
        <dbReference type="EMBL" id="EDS02195.1"/>
    </source>
</evidence>
<dbReference type="HOGENOM" id="CLU_061343_1_0_10"/>
<feature type="transmembrane region" description="Helical" evidence="1">
    <location>
        <begin position="179"/>
        <end position="203"/>
    </location>
</feature>
<dbReference type="eggNOG" id="COG3274">
    <property type="taxonomic scope" value="Bacteria"/>
</dbReference>
<feature type="transmembrane region" description="Helical" evidence="1">
    <location>
        <begin position="125"/>
        <end position="144"/>
    </location>
</feature>
<dbReference type="Pfam" id="PF01757">
    <property type="entry name" value="Acyl_transf_3"/>
    <property type="match status" value="1"/>
</dbReference>
<dbReference type="GO" id="GO:0016747">
    <property type="term" value="F:acyltransferase activity, transferring groups other than amino-acyl groups"/>
    <property type="evidence" value="ECO:0007669"/>
    <property type="project" value="InterPro"/>
</dbReference>
<reference evidence="3" key="1">
    <citation type="submission" date="2007-10" db="EMBL/GenBank/DDBJ databases">
        <authorList>
            <person name="Fulton L."/>
            <person name="Clifton S."/>
            <person name="Fulton B."/>
            <person name="Xu J."/>
            <person name="Minx P."/>
            <person name="Pepin K.H."/>
            <person name="Johnson M."/>
            <person name="Thiruvilangam P."/>
            <person name="Bhonagiri V."/>
            <person name="Nash W.E."/>
            <person name="Mardis E.R."/>
            <person name="Wilson R.K."/>
        </authorList>
    </citation>
    <scope>NUCLEOTIDE SEQUENCE [LARGE SCALE GENOMIC DNA]</scope>
    <source>
        <strain evidence="3">DSM 17216</strain>
    </source>
</reference>
<feature type="transmembrane region" description="Helical" evidence="1">
    <location>
        <begin position="26"/>
        <end position="48"/>
    </location>
</feature>
<keyword evidence="1" id="KW-0472">Membrane</keyword>
<feature type="transmembrane region" description="Helical" evidence="1">
    <location>
        <begin position="64"/>
        <end position="83"/>
    </location>
</feature>